<gene>
    <name evidence="4" type="ORF">PFLG_02823</name>
</gene>
<dbReference type="OrthoDB" id="420187at2759"/>
<dbReference type="Pfam" id="PF00443">
    <property type="entry name" value="UCH"/>
    <property type="match status" value="1"/>
</dbReference>
<feature type="domain" description="USP" evidence="3">
    <location>
        <begin position="182"/>
        <end position="545"/>
    </location>
</feature>
<feature type="transmembrane region" description="Helical" evidence="2">
    <location>
        <begin position="535"/>
        <end position="555"/>
    </location>
</feature>
<feature type="compositionally biased region" description="Low complexity" evidence="1">
    <location>
        <begin position="77"/>
        <end position="104"/>
    </location>
</feature>
<keyword evidence="2" id="KW-0472">Membrane</keyword>
<dbReference type="SUPFAM" id="SSF54001">
    <property type="entry name" value="Cysteine proteinases"/>
    <property type="match status" value="1"/>
</dbReference>
<dbReference type="InterPro" id="IPR038765">
    <property type="entry name" value="Papain-like_cys_pep_sf"/>
</dbReference>
<dbReference type="PROSITE" id="PS00973">
    <property type="entry name" value="USP_2"/>
    <property type="match status" value="1"/>
</dbReference>
<reference evidence="5" key="1">
    <citation type="submission" date="2015-07" db="EMBL/GenBank/DDBJ databases">
        <title>Annotation of Plasmodium falciparum RAJ116.</title>
        <authorList>
            <consortium name="The Broad Institute Genome Sequencing Platform"/>
            <person name="Volkman S.K."/>
            <person name="Neafsey D.E."/>
            <person name="Dash A.P."/>
            <person name="Chitnis C.E."/>
            <person name="Hartl D.L."/>
            <person name="Young S.K."/>
            <person name="Zeng Q."/>
            <person name="Koehrsen M."/>
            <person name="Alvarado L."/>
            <person name="Berlin A."/>
            <person name="Borenstein D."/>
            <person name="Chapman S.B."/>
            <person name="Chen Z."/>
            <person name="Engels R."/>
            <person name="Freedman E."/>
            <person name="Gellesch M."/>
            <person name="Goldberg J."/>
            <person name="Griggs A."/>
            <person name="Gujja S."/>
            <person name="Heilman E.R."/>
            <person name="Heiman D.I."/>
            <person name="Howarth C."/>
            <person name="Jen D."/>
            <person name="Larson L."/>
            <person name="Mehta T."/>
            <person name="Neiman D."/>
            <person name="Park D."/>
            <person name="Pearson M."/>
            <person name="Roberts A."/>
            <person name="Saif S."/>
            <person name="Shea T."/>
            <person name="Shenoy N."/>
            <person name="Sisk P."/>
            <person name="Stolte C."/>
            <person name="Sykes S."/>
            <person name="Walk T."/>
            <person name="White J."/>
            <person name="Yandava C."/>
            <person name="Haas B."/>
            <person name="Henn M.R."/>
            <person name="Nusbaum C."/>
            <person name="Birren B."/>
        </authorList>
    </citation>
    <scope>NUCLEOTIDE SEQUENCE [LARGE SCALE GENOMIC DNA]</scope>
    <source>
        <strain evidence="5">RAJ116</strain>
    </source>
</reference>
<dbReference type="GO" id="GO:0016579">
    <property type="term" value="P:protein deubiquitination"/>
    <property type="evidence" value="ECO:0007669"/>
    <property type="project" value="InterPro"/>
</dbReference>
<keyword evidence="4" id="KW-0378">Hydrolase</keyword>
<dbReference type="EMBL" id="GG664676">
    <property type="protein sequence ID" value="KNC37768.1"/>
    <property type="molecule type" value="Genomic_DNA"/>
</dbReference>
<keyword evidence="2" id="KW-1133">Transmembrane helix</keyword>
<feature type="region of interest" description="Disordered" evidence="1">
    <location>
        <begin position="1"/>
        <end position="42"/>
    </location>
</feature>
<evidence type="ECO:0000256" key="1">
    <source>
        <dbReference type="SAM" id="MobiDB-lite"/>
    </source>
</evidence>
<reference evidence="5" key="2">
    <citation type="submission" date="2015-07" db="EMBL/GenBank/DDBJ databases">
        <title>The genome sequence of Plasmodium falciparum RAJ116.</title>
        <authorList>
            <consortium name="The Broad Institute Genome Sequencing Platform"/>
            <person name="Volkman S.K."/>
            <person name="Neafsey D.E."/>
            <person name="Dash A.P."/>
            <person name="Chitnis C.E."/>
            <person name="Hartl D.L."/>
            <person name="Young S.K."/>
            <person name="Kodira C.D."/>
            <person name="Zeng Q."/>
            <person name="Koehrsen M."/>
            <person name="Godfrey P."/>
            <person name="Alvarado L."/>
            <person name="Berlin A."/>
            <person name="Borenstein D."/>
            <person name="Chen Z."/>
            <person name="Engels R."/>
            <person name="Freedman E."/>
            <person name="Gellesch M."/>
            <person name="Goldberg J."/>
            <person name="Griggs A."/>
            <person name="Gujja S."/>
            <person name="Heiman D."/>
            <person name="Hepburn T."/>
            <person name="Howarth C."/>
            <person name="Jen D."/>
            <person name="Larson L."/>
            <person name="Lewis B."/>
            <person name="Mehta T."/>
            <person name="Park D."/>
            <person name="Pearson M."/>
            <person name="Roberts A."/>
            <person name="Saif S."/>
            <person name="Shea T."/>
            <person name="Shenoy N."/>
            <person name="Sisk P."/>
            <person name="Stolte C."/>
            <person name="Sykes S."/>
            <person name="Walk T."/>
            <person name="White J."/>
            <person name="Yandava C."/>
            <person name="Wirth D.F."/>
            <person name="Nusbaum C."/>
            <person name="Birren B."/>
        </authorList>
    </citation>
    <scope>NUCLEOTIDE SEQUENCE [LARGE SCALE GENOMIC DNA]</scope>
    <source>
        <strain evidence="5">RAJ116</strain>
    </source>
</reference>
<dbReference type="InterPro" id="IPR001394">
    <property type="entry name" value="Peptidase_C19_UCH"/>
</dbReference>
<dbReference type="Gene3D" id="3.90.70.10">
    <property type="entry name" value="Cysteine proteinases"/>
    <property type="match status" value="1"/>
</dbReference>
<evidence type="ECO:0000313" key="4">
    <source>
        <dbReference type="EMBL" id="KNC37768.1"/>
    </source>
</evidence>
<dbReference type="PANTHER" id="PTHR24006">
    <property type="entry name" value="UBIQUITIN CARBOXYL-TERMINAL HYDROLASE"/>
    <property type="match status" value="1"/>
</dbReference>
<sequence length="564" mass="65978">MKKKLDDIDVKQGDLKSNNHENKNDVEDNMEMDETNNNSMDPQQRCNLISVFNKQKNHKNNISNNNNKKDDDDDDQSVYSSNITNTNSSSLHNSCSSSSSGGNNSLYNENDISKYNIFNNNDNDNLKNLLVPNNNSNNNNNNNNIIIINSNNNNNNNNNNFKRDNESSLNYHTSIMTKEQPAGIINYSTTCYINVVMQCLSVFFKLIYTLHNYVTVKYKNVNMSSDENENMNSSFINKNFFTNSIPFNIFGSNNNNNKKKDECLLLTFSFKLFQLSKMHNKGKVLCVNKLLNLLNDKYSYLFEYNEQQDCHEFLLLVFDFIHNMVKVIDESVDKNNQIDYYLKKEQSIISDLFLGLIEEKITCSQCEYVNYIYQPVYNLSVNVFKKNPENNINDNLIEYFKKEEVNSTCEKCKCKKMFKYSCVYKQPNILIIHLIRLQEDGSKIDKPIKFDMADFTIENVLKKKDNQFIEPIKKYNLCGVIVHRGLNSNCGHYICYTKRKHSNGVNVVRKKINNNIKMNTYIYNIFFVHSDILSIYIYIYIYIHIIFMFSFFIHYSGTNLMIAR</sequence>
<dbReference type="PROSITE" id="PS50235">
    <property type="entry name" value="USP_3"/>
    <property type="match status" value="1"/>
</dbReference>
<evidence type="ECO:0000313" key="5">
    <source>
        <dbReference type="Proteomes" id="UP000054566"/>
    </source>
</evidence>
<evidence type="ECO:0000259" key="3">
    <source>
        <dbReference type="PROSITE" id="PS50235"/>
    </source>
</evidence>
<name>A0A0L0CZN2_PLAFA</name>
<dbReference type="GO" id="GO:0004843">
    <property type="term" value="F:cysteine-type deubiquitinase activity"/>
    <property type="evidence" value="ECO:0007669"/>
    <property type="project" value="InterPro"/>
</dbReference>
<dbReference type="GO" id="GO:0006508">
    <property type="term" value="P:proteolysis"/>
    <property type="evidence" value="ECO:0007669"/>
    <property type="project" value="UniProtKB-KW"/>
</dbReference>
<protein>
    <submittedName>
        <fullName evidence="4">Ubiquitin specific protease 2</fullName>
    </submittedName>
</protein>
<dbReference type="InterPro" id="IPR028889">
    <property type="entry name" value="USP"/>
</dbReference>
<dbReference type="AlphaFoldDB" id="A0A0L0CZN2"/>
<feature type="region of interest" description="Disordered" evidence="1">
    <location>
        <begin position="56"/>
        <end position="104"/>
    </location>
</feature>
<keyword evidence="2" id="KW-0812">Transmembrane</keyword>
<dbReference type="InterPro" id="IPR018200">
    <property type="entry name" value="USP_CS"/>
</dbReference>
<dbReference type="Proteomes" id="UP000054566">
    <property type="component" value="Unassembled WGS sequence"/>
</dbReference>
<feature type="compositionally biased region" description="Basic and acidic residues" evidence="1">
    <location>
        <begin position="1"/>
        <end position="26"/>
    </location>
</feature>
<dbReference type="GO" id="GO:0005634">
    <property type="term" value="C:nucleus"/>
    <property type="evidence" value="ECO:0007669"/>
    <property type="project" value="TreeGrafter"/>
</dbReference>
<organism evidence="4 5">
    <name type="scientific">Plasmodium falciparum RAJ116</name>
    <dbReference type="NCBI Taxonomy" id="580058"/>
    <lineage>
        <taxon>Eukaryota</taxon>
        <taxon>Sar</taxon>
        <taxon>Alveolata</taxon>
        <taxon>Apicomplexa</taxon>
        <taxon>Aconoidasida</taxon>
        <taxon>Haemosporida</taxon>
        <taxon>Plasmodiidae</taxon>
        <taxon>Plasmodium</taxon>
        <taxon>Plasmodium (Laverania)</taxon>
    </lineage>
</organism>
<dbReference type="PANTHER" id="PTHR24006:SF747">
    <property type="entry name" value="UBIQUITIN CARBOXYL-TERMINAL HYDROLASE 20"/>
    <property type="match status" value="1"/>
</dbReference>
<accession>A0A0L0CZN2</accession>
<proteinExistence type="predicted"/>
<evidence type="ECO:0000256" key="2">
    <source>
        <dbReference type="SAM" id="Phobius"/>
    </source>
</evidence>
<dbReference type="InterPro" id="IPR050164">
    <property type="entry name" value="Peptidase_C19"/>
</dbReference>
<dbReference type="GO" id="GO:0005829">
    <property type="term" value="C:cytosol"/>
    <property type="evidence" value="ECO:0007669"/>
    <property type="project" value="TreeGrafter"/>
</dbReference>
<keyword evidence="4" id="KW-0645">Protease</keyword>